<evidence type="ECO:0000313" key="3">
    <source>
        <dbReference type="EMBL" id="OGD68140.1"/>
    </source>
</evidence>
<dbReference type="STRING" id="1797579.A2996_00555"/>
<dbReference type="PROSITE" id="PS50164">
    <property type="entry name" value="GIY_YIG"/>
    <property type="match status" value="1"/>
</dbReference>
<proteinExistence type="inferred from homology"/>
<dbReference type="Proteomes" id="UP000176865">
    <property type="component" value="Unassembled WGS sequence"/>
</dbReference>
<gene>
    <name evidence="3" type="ORF">A2996_00555</name>
</gene>
<reference evidence="3 4" key="1">
    <citation type="journal article" date="2016" name="Nat. Commun.">
        <title>Thousands of microbial genomes shed light on interconnected biogeochemical processes in an aquifer system.</title>
        <authorList>
            <person name="Anantharaman K."/>
            <person name="Brown C.T."/>
            <person name="Hug L.A."/>
            <person name="Sharon I."/>
            <person name="Castelle C.J."/>
            <person name="Probst A.J."/>
            <person name="Thomas B.C."/>
            <person name="Singh A."/>
            <person name="Wilkins M.J."/>
            <person name="Karaoz U."/>
            <person name="Brodie E.L."/>
            <person name="Williams K.H."/>
            <person name="Hubbard S.S."/>
            <person name="Banfield J.F."/>
        </authorList>
    </citation>
    <scope>NUCLEOTIDE SEQUENCE [LARGE SCALE GENOMIC DNA]</scope>
</reference>
<comment type="caution">
    <text evidence="3">The sequence shown here is derived from an EMBL/GenBank/DDBJ whole genome shotgun (WGS) entry which is preliminary data.</text>
</comment>
<evidence type="ECO:0000259" key="2">
    <source>
        <dbReference type="PROSITE" id="PS50164"/>
    </source>
</evidence>
<dbReference type="InterPro" id="IPR000305">
    <property type="entry name" value="GIY-YIG_endonuc"/>
</dbReference>
<dbReference type="PANTHER" id="PTHR34477">
    <property type="entry name" value="UPF0213 PROTEIN YHBQ"/>
    <property type="match status" value="1"/>
</dbReference>
<dbReference type="EMBL" id="MFAB01000033">
    <property type="protein sequence ID" value="OGD68140.1"/>
    <property type="molecule type" value="Genomic_DNA"/>
</dbReference>
<dbReference type="Pfam" id="PF01541">
    <property type="entry name" value="GIY-YIG"/>
    <property type="match status" value="1"/>
</dbReference>
<name>A0A1F5ELG2_9BACT</name>
<evidence type="ECO:0000256" key="1">
    <source>
        <dbReference type="ARBA" id="ARBA00007435"/>
    </source>
</evidence>
<dbReference type="InterPro" id="IPR035901">
    <property type="entry name" value="GIY-YIG_endonuc_sf"/>
</dbReference>
<accession>A0A1F5ELG2</accession>
<dbReference type="SUPFAM" id="SSF82771">
    <property type="entry name" value="GIY-YIG endonuclease"/>
    <property type="match status" value="1"/>
</dbReference>
<feature type="domain" description="GIY-YIG" evidence="2">
    <location>
        <begin position="1"/>
        <end position="77"/>
    </location>
</feature>
<dbReference type="AlphaFoldDB" id="A0A1F5ELG2"/>
<protein>
    <recommendedName>
        <fullName evidence="2">GIY-YIG domain-containing protein</fullName>
    </recommendedName>
</protein>
<dbReference type="CDD" id="cd10449">
    <property type="entry name" value="GIY-YIG_SLX1_like"/>
    <property type="match status" value="1"/>
</dbReference>
<sequence length="90" mass="10710">MFYLYILGSQKDKNIYIGSTNNLRKRFKEHNSGKVSSTKSRIPFELLYYEAYKTEQEARGRESSLKLRGQARTQLLKRINITMKLFRNEN</sequence>
<dbReference type="Gene3D" id="3.40.1440.10">
    <property type="entry name" value="GIY-YIG endonuclease"/>
    <property type="match status" value="1"/>
</dbReference>
<dbReference type="InterPro" id="IPR050190">
    <property type="entry name" value="UPF0213_domain"/>
</dbReference>
<comment type="similarity">
    <text evidence="1">Belongs to the UPF0213 family.</text>
</comment>
<dbReference type="PANTHER" id="PTHR34477:SF1">
    <property type="entry name" value="UPF0213 PROTEIN YHBQ"/>
    <property type="match status" value="1"/>
</dbReference>
<evidence type="ECO:0000313" key="4">
    <source>
        <dbReference type="Proteomes" id="UP000176865"/>
    </source>
</evidence>
<dbReference type="SMART" id="SM00465">
    <property type="entry name" value="GIYc"/>
    <property type="match status" value="1"/>
</dbReference>
<organism evidence="3 4">
    <name type="scientific">Candidatus Campbellbacteria bacterium RIFCSPLOWO2_01_FULL_34_15</name>
    <dbReference type="NCBI Taxonomy" id="1797579"/>
    <lineage>
        <taxon>Bacteria</taxon>
        <taxon>Candidatus Campbelliibacteriota</taxon>
    </lineage>
</organism>